<evidence type="ECO:0000313" key="2">
    <source>
        <dbReference type="EMBL" id="MEE1944676.1"/>
    </source>
</evidence>
<evidence type="ECO:0000256" key="1">
    <source>
        <dbReference type="SAM" id="Phobius"/>
    </source>
</evidence>
<proteinExistence type="predicted"/>
<keyword evidence="1" id="KW-0812">Transmembrane</keyword>
<organism evidence="2 3">
    <name type="scientific">Pedobacter albus</name>
    <dbReference type="NCBI Taxonomy" id="3113905"/>
    <lineage>
        <taxon>Bacteria</taxon>
        <taxon>Pseudomonadati</taxon>
        <taxon>Bacteroidota</taxon>
        <taxon>Sphingobacteriia</taxon>
        <taxon>Sphingobacteriales</taxon>
        <taxon>Sphingobacteriaceae</taxon>
        <taxon>Pedobacter</taxon>
    </lineage>
</organism>
<gene>
    <name evidence="2" type="ORF">VRU48_06125</name>
</gene>
<evidence type="ECO:0008006" key="4">
    <source>
        <dbReference type="Google" id="ProtNLM"/>
    </source>
</evidence>
<protein>
    <recommendedName>
        <fullName evidence="4">DUF1461 domain-containing protein</fullName>
    </recommendedName>
</protein>
<sequence length="173" mass="19630">MKKLLFAIFIAIVLIMGYQGNLLHRAGFGIINLELANDGAMGKHILQQWHNSAYGEGTLLDIAKQNVRLDYLFIVVYVILLMALANSLMQLEKSVWLNNLLRFNLFLAPLTGLLDVIENLMIQHNFHHVLTAESYCNPHWVALVKFVFAGFGVLVLLWSYLKSAFTLNKVIVM</sequence>
<accession>A0ABU7I5S3</accession>
<dbReference type="EMBL" id="JAZDQT010000001">
    <property type="protein sequence ID" value="MEE1944676.1"/>
    <property type="molecule type" value="Genomic_DNA"/>
</dbReference>
<dbReference type="Proteomes" id="UP001336835">
    <property type="component" value="Unassembled WGS sequence"/>
</dbReference>
<feature type="transmembrane region" description="Helical" evidence="1">
    <location>
        <begin position="142"/>
        <end position="161"/>
    </location>
</feature>
<feature type="transmembrane region" description="Helical" evidence="1">
    <location>
        <begin position="71"/>
        <end position="89"/>
    </location>
</feature>
<dbReference type="RefSeq" id="WP_330107039.1">
    <property type="nucleotide sequence ID" value="NZ_JAZDQT010000001.1"/>
</dbReference>
<keyword evidence="1" id="KW-0472">Membrane</keyword>
<name>A0ABU7I5S3_9SPHI</name>
<keyword evidence="3" id="KW-1185">Reference proteome</keyword>
<feature type="transmembrane region" description="Helical" evidence="1">
    <location>
        <begin position="101"/>
        <end position="122"/>
    </location>
</feature>
<evidence type="ECO:0000313" key="3">
    <source>
        <dbReference type="Proteomes" id="UP001336835"/>
    </source>
</evidence>
<comment type="caution">
    <text evidence="2">The sequence shown here is derived from an EMBL/GenBank/DDBJ whole genome shotgun (WGS) entry which is preliminary data.</text>
</comment>
<reference evidence="2 3" key="1">
    <citation type="submission" date="2024-01" db="EMBL/GenBank/DDBJ databases">
        <title>Pedobacter sp. nov., isolated from fresh soil.</title>
        <authorList>
            <person name="Le N.T.T."/>
        </authorList>
    </citation>
    <scope>NUCLEOTIDE SEQUENCE [LARGE SCALE GENOMIC DNA]</scope>
    <source>
        <strain evidence="2 3">KR3-3</strain>
    </source>
</reference>
<keyword evidence="1" id="KW-1133">Transmembrane helix</keyword>